<reference evidence="3 4" key="1">
    <citation type="submission" date="2020-11" db="EMBL/GenBank/DDBJ databases">
        <title>Erythrobacter sediminis sp. nov., a marine bacterium from a tidal flat of Garorim Bay.</title>
        <authorList>
            <person name="Kim D."/>
            <person name="Yoo Y."/>
            <person name="Kim J.-J."/>
        </authorList>
    </citation>
    <scope>NUCLEOTIDE SEQUENCE [LARGE SCALE GENOMIC DNA]</scope>
    <source>
        <strain evidence="3 4">JGD-13</strain>
    </source>
</reference>
<dbReference type="Pfam" id="PF01546">
    <property type="entry name" value="Peptidase_M20"/>
    <property type="match status" value="1"/>
</dbReference>
<evidence type="ECO:0000313" key="3">
    <source>
        <dbReference type="EMBL" id="MBH5321313.1"/>
    </source>
</evidence>
<dbReference type="InterPro" id="IPR002933">
    <property type="entry name" value="Peptidase_M20"/>
</dbReference>
<dbReference type="EMBL" id="JAEANY010000001">
    <property type="protein sequence ID" value="MBH5321313.1"/>
    <property type="molecule type" value="Genomic_DNA"/>
</dbReference>
<dbReference type="InterPro" id="IPR017439">
    <property type="entry name" value="Amidohydrolase"/>
</dbReference>
<dbReference type="Gene3D" id="3.30.70.360">
    <property type="match status" value="1"/>
</dbReference>
<dbReference type="RefSeq" id="WP_197919991.1">
    <property type="nucleotide sequence ID" value="NZ_CAWPTA010000006.1"/>
</dbReference>
<dbReference type="CDD" id="cd03886">
    <property type="entry name" value="M20_Acy1"/>
    <property type="match status" value="1"/>
</dbReference>
<keyword evidence="4" id="KW-1185">Reference proteome</keyword>
<gene>
    <name evidence="3" type="ORF">I5L03_01785</name>
</gene>
<dbReference type="PIRSF" id="PIRSF005962">
    <property type="entry name" value="Pept_M20D_amidohydro"/>
    <property type="match status" value="1"/>
</dbReference>
<dbReference type="Proteomes" id="UP000602442">
    <property type="component" value="Unassembled WGS sequence"/>
</dbReference>
<dbReference type="PANTHER" id="PTHR11014">
    <property type="entry name" value="PEPTIDASE M20 FAMILY MEMBER"/>
    <property type="match status" value="1"/>
</dbReference>
<feature type="domain" description="Peptidase M20 dimerisation" evidence="2">
    <location>
        <begin position="194"/>
        <end position="290"/>
    </location>
</feature>
<protein>
    <submittedName>
        <fullName evidence="3">Amidohydrolase</fullName>
    </submittedName>
</protein>
<dbReference type="InterPro" id="IPR011650">
    <property type="entry name" value="Peptidase_M20_dimer"/>
</dbReference>
<comment type="caution">
    <text evidence="3">The sequence shown here is derived from an EMBL/GenBank/DDBJ whole genome shotgun (WGS) entry which is preliminary data.</text>
</comment>
<dbReference type="NCBIfam" id="TIGR01891">
    <property type="entry name" value="amidohydrolases"/>
    <property type="match status" value="1"/>
</dbReference>
<dbReference type="SUPFAM" id="SSF55031">
    <property type="entry name" value="Bacterial exopeptidase dimerisation domain"/>
    <property type="match status" value="1"/>
</dbReference>
<dbReference type="PANTHER" id="PTHR11014:SF63">
    <property type="entry name" value="METALLOPEPTIDASE, PUTATIVE (AFU_ORTHOLOGUE AFUA_6G09600)-RELATED"/>
    <property type="match status" value="1"/>
</dbReference>
<name>A0ABS0N028_9SPHN</name>
<proteinExistence type="predicted"/>
<dbReference type="Gene3D" id="3.40.630.10">
    <property type="entry name" value="Zn peptidases"/>
    <property type="match status" value="1"/>
</dbReference>
<evidence type="ECO:0000259" key="2">
    <source>
        <dbReference type="Pfam" id="PF07687"/>
    </source>
</evidence>
<evidence type="ECO:0000313" key="4">
    <source>
        <dbReference type="Proteomes" id="UP000602442"/>
    </source>
</evidence>
<sequence>MLTEALLDTAREHEDAIVSLRRAIHLEPELGLETPKTLAKVKAALADLPLHWREGPSCTGAVAVLKGAKPGRSVLLRGDMDALPMSEHTGLDFASTIPGRMHACGHDAHTAMLAGAARVLCAMKDKIEGEVRFMFQPGEEGFHGARFMLEDGLLGGTQDYPLPDAAFALHVWPNAPHGRIEGRTGAMLASADMIEITVTGKGGHASMPFDAIDPIPVAAEIVLALQAMITRRFNATEASVLTFGKIEAGTTNNVIPDSAYLLGTARNLSPERRAAVQEAIAEVAENIARAHRCSAEITITPGFPPTINDARAVTLGESVARTLGGDEPWATRPAPTMGAEDFSYVIEKVPGAMFFLGVAAEGVDWQGCCGLHSSHMILDETVLPKGTAFLSGCALQFLDQGWE</sequence>
<accession>A0ABS0N028</accession>
<dbReference type="Pfam" id="PF07687">
    <property type="entry name" value="M20_dimer"/>
    <property type="match status" value="1"/>
</dbReference>
<evidence type="ECO:0000256" key="1">
    <source>
        <dbReference type="ARBA" id="ARBA00022801"/>
    </source>
</evidence>
<organism evidence="3 4">
    <name type="scientific">Aurantiacibacter sediminis</name>
    <dbReference type="NCBI Taxonomy" id="2793064"/>
    <lineage>
        <taxon>Bacteria</taxon>
        <taxon>Pseudomonadati</taxon>
        <taxon>Pseudomonadota</taxon>
        <taxon>Alphaproteobacteria</taxon>
        <taxon>Sphingomonadales</taxon>
        <taxon>Erythrobacteraceae</taxon>
        <taxon>Aurantiacibacter</taxon>
    </lineage>
</organism>
<dbReference type="InterPro" id="IPR036264">
    <property type="entry name" value="Bact_exopeptidase_dim_dom"/>
</dbReference>
<keyword evidence="1" id="KW-0378">Hydrolase</keyword>
<dbReference type="SUPFAM" id="SSF53187">
    <property type="entry name" value="Zn-dependent exopeptidases"/>
    <property type="match status" value="1"/>
</dbReference>